<organism evidence="1 2">
    <name type="scientific">Microvirga tunisiensis</name>
    <dbReference type="NCBI Taxonomy" id="2108360"/>
    <lineage>
        <taxon>Bacteria</taxon>
        <taxon>Pseudomonadati</taxon>
        <taxon>Pseudomonadota</taxon>
        <taxon>Alphaproteobacteria</taxon>
        <taxon>Hyphomicrobiales</taxon>
        <taxon>Methylobacteriaceae</taxon>
        <taxon>Microvirga</taxon>
    </lineage>
</organism>
<evidence type="ECO:0000313" key="2">
    <source>
        <dbReference type="Proteomes" id="UP000403266"/>
    </source>
</evidence>
<proteinExistence type="predicted"/>
<gene>
    <name evidence="1" type="ORF">FS320_10875</name>
</gene>
<reference evidence="1 2" key="1">
    <citation type="journal article" date="2019" name="Syst. Appl. Microbiol.">
        <title>Microvirga tunisiensis sp. nov., a root nodule symbiotic bacterium isolated from Lupinus micranthus and L. luteus grown in Northern Tunisia.</title>
        <authorList>
            <person name="Msaddak A."/>
            <person name="Rejili M."/>
            <person name="Duran D."/>
            <person name="Mars M."/>
            <person name="Palacios J.M."/>
            <person name="Ruiz-Argueso T."/>
            <person name="Rey L."/>
            <person name="Imperial J."/>
        </authorList>
    </citation>
    <scope>NUCLEOTIDE SEQUENCE [LARGE SCALE GENOMIC DNA]</scope>
    <source>
        <strain evidence="1 2">Lmie10</strain>
    </source>
</reference>
<keyword evidence="2" id="KW-1185">Reference proteome</keyword>
<sequence>MATPRCKLGTPIPCDRSSSCPFQKRGRARPIRDAAWTLLEAVRAKRSGELVTAGENKEPRQK</sequence>
<dbReference type="EMBL" id="VOSK01000030">
    <property type="protein sequence ID" value="MPR25718.1"/>
    <property type="molecule type" value="Genomic_DNA"/>
</dbReference>
<comment type="caution">
    <text evidence="1">The sequence shown here is derived from an EMBL/GenBank/DDBJ whole genome shotgun (WGS) entry which is preliminary data.</text>
</comment>
<name>A0A5N7MG42_9HYPH</name>
<accession>A0A5N7MG42</accession>
<evidence type="ECO:0000313" key="1">
    <source>
        <dbReference type="EMBL" id="MPR25718.1"/>
    </source>
</evidence>
<dbReference type="Proteomes" id="UP000403266">
    <property type="component" value="Unassembled WGS sequence"/>
</dbReference>
<protein>
    <submittedName>
        <fullName evidence="1">Uncharacterized protein</fullName>
    </submittedName>
</protein>
<dbReference type="AlphaFoldDB" id="A0A5N7MG42"/>